<dbReference type="InterPro" id="IPR005181">
    <property type="entry name" value="SASA"/>
</dbReference>
<dbReference type="Pfam" id="PF03629">
    <property type="entry name" value="SASA"/>
    <property type="match status" value="2"/>
</dbReference>
<dbReference type="eggNOG" id="COG3250">
    <property type="taxonomic scope" value="Bacteria"/>
</dbReference>
<evidence type="ECO:0000256" key="1">
    <source>
        <dbReference type="ARBA" id="ARBA00022801"/>
    </source>
</evidence>
<dbReference type="PANTHER" id="PTHR22901:SF0">
    <property type="entry name" value="SIALATE O-ACETYLESTERASE"/>
    <property type="match status" value="1"/>
</dbReference>
<dbReference type="SUPFAM" id="SSF52266">
    <property type="entry name" value="SGNH hydrolase"/>
    <property type="match status" value="1"/>
</dbReference>
<dbReference type="InterPro" id="IPR008979">
    <property type="entry name" value="Galactose-bd-like_sf"/>
</dbReference>
<feature type="domain" description="Sialate O-acetylesterase" evidence="2">
    <location>
        <begin position="106"/>
        <end position="209"/>
    </location>
</feature>
<dbReference type="HOGENOM" id="CLU_015150_2_0_5"/>
<dbReference type="PANTHER" id="PTHR22901">
    <property type="entry name" value="SIALATE O-ACETYLESTERASE"/>
    <property type="match status" value="1"/>
</dbReference>
<dbReference type="InterPro" id="IPR039329">
    <property type="entry name" value="SIAE"/>
</dbReference>
<gene>
    <name evidence="3" type="ordered locus">Caul_2403</name>
</gene>
<dbReference type="AlphaFoldDB" id="B0SVR2"/>
<protein>
    <recommendedName>
        <fullName evidence="2">Sialate O-acetylesterase domain-containing protein</fullName>
    </recommendedName>
</protein>
<dbReference type="GO" id="GO:0005975">
    <property type="term" value="P:carbohydrate metabolic process"/>
    <property type="evidence" value="ECO:0007669"/>
    <property type="project" value="TreeGrafter"/>
</dbReference>
<dbReference type="SUPFAM" id="SSF49785">
    <property type="entry name" value="Galactose-binding domain-like"/>
    <property type="match status" value="1"/>
</dbReference>
<dbReference type="EMBL" id="CP000927">
    <property type="protein sequence ID" value="ABZ71530.1"/>
    <property type="molecule type" value="Genomic_DNA"/>
</dbReference>
<evidence type="ECO:0000259" key="2">
    <source>
        <dbReference type="Pfam" id="PF03629"/>
    </source>
</evidence>
<reference evidence="3" key="1">
    <citation type="submission" date="2008-01" db="EMBL/GenBank/DDBJ databases">
        <title>Complete sequence of chromosome of Caulobacter sp. K31.</title>
        <authorList>
            <consortium name="US DOE Joint Genome Institute"/>
            <person name="Copeland A."/>
            <person name="Lucas S."/>
            <person name="Lapidus A."/>
            <person name="Barry K."/>
            <person name="Glavina del Rio T."/>
            <person name="Dalin E."/>
            <person name="Tice H."/>
            <person name="Pitluck S."/>
            <person name="Bruce D."/>
            <person name="Goodwin L."/>
            <person name="Thompson L.S."/>
            <person name="Brettin T."/>
            <person name="Detter J.C."/>
            <person name="Han C."/>
            <person name="Schmutz J."/>
            <person name="Larimer F."/>
            <person name="Land M."/>
            <person name="Hauser L."/>
            <person name="Kyrpides N."/>
            <person name="Kim E."/>
            <person name="Stephens C."/>
            <person name="Richardson P."/>
        </authorList>
    </citation>
    <scope>NUCLEOTIDE SEQUENCE [LARGE SCALE GENOMIC DNA]</scope>
    <source>
        <strain evidence="3">K31</strain>
    </source>
</reference>
<evidence type="ECO:0000313" key="3">
    <source>
        <dbReference type="EMBL" id="ABZ71530.1"/>
    </source>
</evidence>
<feature type="domain" description="Sialate O-acetylesterase" evidence="2">
    <location>
        <begin position="411"/>
        <end position="517"/>
    </location>
</feature>
<dbReference type="Gene3D" id="3.40.50.1110">
    <property type="entry name" value="SGNH hydrolase"/>
    <property type="match status" value="2"/>
</dbReference>
<proteinExistence type="predicted"/>
<dbReference type="KEGG" id="cak:Caul_2403"/>
<accession>B0SVR2</accession>
<keyword evidence="1" id="KW-0378">Hydrolase</keyword>
<sequence precursor="true">MTIRLGALGLIIGLGVATASLAAPRLDGVISDHAVLQRDRPLVVTGQARAGEMVTIALAGRKAQGRADGQGRFRLTLQALPAGGPHQLLVSAPSGQLFVDDLMIGDVFLCSGQSNMELSAEQAQNSFQIAGAADAGLRLLTVAKQTATAPLVGFNTPPAWTAATPQTIAKFSAVCFYTGQALRETVKAPIGLIHASWGGSRISAWMAPQGLAAAGMEAQAQTLALYNRDTAAADAQAGAAWETWWREQSGDRAGQEPWRTDGRLTWAAAPGVGYFNRWGVAALSRYVGMVWFKKEFDLTAAQARQSAVLSLGAIDDADRTWVNGAPVGGGSIASAPRQYRLAPGALVEGRNVITVNVDNVYAEGGMTGPASLMQLRFDDGSSLPLDAGWRYAIGGKPRSNAPRSPWDDINGAGTLYNAMIAPLGPTALRGVAWYQGESDTDAPGYDRRLTAMMADWRTQFAAPDLPFAVIQLSAYGATASAPTESGWARLRDIQRHTAEADGRAAVVVTVDLGDRFDIHPGEKQEVGRRSARALRALAYRESIAASGPRIASALRQADGGVTLTVADAEGGLVMLGADRAIGFEACEAAGACRYADARAMGDHVVLAGVGRSVTRVRYAWADSPVINVFDRAGQPLGPFEIAVP</sequence>
<dbReference type="GO" id="GO:0001681">
    <property type="term" value="F:sialate O-acetylesterase activity"/>
    <property type="evidence" value="ECO:0007669"/>
    <property type="project" value="InterPro"/>
</dbReference>
<dbReference type="STRING" id="366602.Caul_2403"/>
<dbReference type="InterPro" id="IPR036514">
    <property type="entry name" value="SGNH_hydro_sf"/>
</dbReference>
<organism evidence="3">
    <name type="scientific">Caulobacter sp. (strain K31)</name>
    <dbReference type="NCBI Taxonomy" id="366602"/>
    <lineage>
        <taxon>Bacteria</taxon>
        <taxon>Pseudomonadati</taxon>
        <taxon>Pseudomonadota</taxon>
        <taxon>Alphaproteobacteria</taxon>
        <taxon>Caulobacterales</taxon>
        <taxon>Caulobacteraceae</taxon>
        <taxon>Caulobacter</taxon>
    </lineage>
</organism>
<name>B0SVR2_CAUSK</name>